<proteinExistence type="inferred from homology"/>
<dbReference type="EMBL" id="FRCP01000008">
    <property type="protein sequence ID" value="SHM29287.1"/>
    <property type="molecule type" value="Genomic_DNA"/>
</dbReference>
<dbReference type="PANTHER" id="PTHR47053:SF1">
    <property type="entry name" value="MUREIN DD-ENDOPEPTIDASE MEPH-RELATED"/>
    <property type="match status" value="1"/>
</dbReference>
<dbReference type="STRING" id="1120996.SAMN02746066_01441"/>
<dbReference type="InterPro" id="IPR000064">
    <property type="entry name" value="NLP_P60_dom"/>
</dbReference>
<dbReference type="InterPro" id="IPR038765">
    <property type="entry name" value="Papain-like_cys_pep_sf"/>
</dbReference>
<evidence type="ECO:0000256" key="4">
    <source>
        <dbReference type="ARBA" id="ARBA00022807"/>
    </source>
</evidence>
<dbReference type="AlphaFoldDB" id="A0A1M7HMD4"/>
<dbReference type="Proteomes" id="UP000184038">
    <property type="component" value="Unassembled WGS sequence"/>
</dbReference>
<evidence type="ECO:0000256" key="5">
    <source>
        <dbReference type="SAM" id="MobiDB-lite"/>
    </source>
</evidence>
<sequence length="650" mass="71062">MKIKKVDDKPIIIHAKSKPKIHSHEVKSTGIKGHNVYSVKRSPKIMSATTTTQTMGKGAVRRRGKTTYRKSTIHQNQEKRRGRINQHNRNIKDDKKTIKTKNSSIKLVGAVGANVAANQMEGADEIRDASMIAYGVTRPMTGAASKGAEFFRQKSLAEKKRKIKKVESGRKLSRRQIKKTTQKVAKKTAKDTAKKVAKETAKKTAKVATKVTTDVAVTVAGTAAVGPLSPLIGIAAGEVVGAKIDHDDMKRNSRVHKIKFFIDKMNSQDKQQDSFFKLLKDLVMNRAAIPLKKMALAVGGFLLTLILLISVITVPVVTVVATIYNSPFALFLPPLEEGDTVMSVTTEYVANFNREVNTLANEHNGYDSGEIVYVDYEGTAASPSNYYDIMCVYMVKHGIGDTATIMNDMSKDWLQDIVNDMCSYTTSSRTETHENEDGTTDSETILSVNVTLKDYRDMITEYNFDEDQIELINEMMSPENLAMIGYSGGESGGGSGGGNSVSSLTNTEIEAIVSSIADPTQKETVSFALSKVGYPYSQAYRDTGNYYDCSSLAYYSWKTAGVDISFGGATTAAAEAQGLDEAGKSITETDLQPGDLIFYSYTTNGRYKNISHVGIYAGNGKMVEAKNEAEGVVYGDFHNGSVVMYARPNK</sequence>
<reference evidence="8 9" key="1">
    <citation type="submission" date="2016-11" db="EMBL/GenBank/DDBJ databases">
        <authorList>
            <person name="Jaros S."/>
            <person name="Januszkiewicz K."/>
            <person name="Wedrychowicz H."/>
        </authorList>
    </citation>
    <scope>NUCLEOTIDE SEQUENCE [LARGE SCALE GENOMIC DNA]</scope>
    <source>
        <strain evidence="8 9">DSM 15930</strain>
    </source>
</reference>
<evidence type="ECO:0000313" key="8">
    <source>
        <dbReference type="EMBL" id="SHM29287.1"/>
    </source>
</evidence>
<keyword evidence="4" id="KW-0788">Thiol protease</keyword>
<evidence type="ECO:0000256" key="1">
    <source>
        <dbReference type="ARBA" id="ARBA00007074"/>
    </source>
</evidence>
<organism evidence="8 9">
    <name type="scientific">Anaerosporobacter mobilis DSM 15930</name>
    <dbReference type="NCBI Taxonomy" id="1120996"/>
    <lineage>
        <taxon>Bacteria</taxon>
        <taxon>Bacillati</taxon>
        <taxon>Bacillota</taxon>
        <taxon>Clostridia</taxon>
        <taxon>Lachnospirales</taxon>
        <taxon>Lachnospiraceae</taxon>
        <taxon>Anaerosporobacter</taxon>
    </lineage>
</organism>
<protein>
    <submittedName>
        <fullName evidence="8">Cell wall-associated hydrolase, NlpC family</fullName>
    </submittedName>
</protein>
<dbReference type="Pfam" id="PF00877">
    <property type="entry name" value="NLPC_P60"/>
    <property type="match status" value="1"/>
</dbReference>
<keyword evidence="6" id="KW-0472">Membrane</keyword>
<keyword evidence="9" id="KW-1185">Reference proteome</keyword>
<feature type="compositionally biased region" description="Basic residues" evidence="5">
    <location>
        <begin position="62"/>
        <end position="72"/>
    </location>
</feature>
<dbReference type="InterPro" id="IPR051202">
    <property type="entry name" value="Peptidase_C40"/>
</dbReference>
<dbReference type="GO" id="GO:0008234">
    <property type="term" value="F:cysteine-type peptidase activity"/>
    <property type="evidence" value="ECO:0007669"/>
    <property type="project" value="UniProtKB-KW"/>
</dbReference>
<name>A0A1M7HMD4_9FIRM</name>
<feature type="domain" description="NlpC/P60" evidence="7">
    <location>
        <begin position="518"/>
        <end position="650"/>
    </location>
</feature>
<feature type="transmembrane region" description="Helical" evidence="6">
    <location>
        <begin position="294"/>
        <end position="324"/>
    </location>
</feature>
<evidence type="ECO:0000259" key="7">
    <source>
        <dbReference type="PROSITE" id="PS51935"/>
    </source>
</evidence>
<keyword evidence="6" id="KW-1133">Transmembrane helix</keyword>
<keyword evidence="2" id="KW-0645">Protease</keyword>
<comment type="similarity">
    <text evidence="1">Belongs to the peptidase C40 family.</text>
</comment>
<keyword evidence="6" id="KW-0812">Transmembrane</keyword>
<dbReference type="SUPFAM" id="SSF54001">
    <property type="entry name" value="Cysteine proteinases"/>
    <property type="match status" value="1"/>
</dbReference>
<dbReference type="GO" id="GO:0006508">
    <property type="term" value="P:proteolysis"/>
    <property type="evidence" value="ECO:0007669"/>
    <property type="project" value="UniProtKB-KW"/>
</dbReference>
<evidence type="ECO:0000313" key="9">
    <source>
        <dbReference type="Proteomes" id="UP000184038"/>
    </source>
</evidence>
<gene>
    <name evidence="8" type="ORF">SAMN02746066_01441</name>
</gene>
<accession>A0A1M7HMD4</accession>
<dbReference type="PROSITE" id="PS51935">
    <property type="entry name" value="NLPC_P60"/>
    <property type="match status" value="1"/>
</dbReference>
<keyword evidence="3 8" id="KW-0378">Hydrolase</keyword>
<evidence type="ECO:0000256" key="2">
    <source>
        <dbReference type="ARBA" id="ARBA00022670"/>
    </source>
</evidence>
<feature type="region of interest" description="Disordered" evidence="5">
    <location>
        <begin position="62"/>
        <end position="96"/>
    </location>
</feature>
<dbReference type="Gene3D" id="3.90.1720.10">
    <property type="entry name" value="endopeptidase domain like (from Nostoc punctiforme)"/>
    <property type="match status" value="1"/>
</dbReference>
<evidence type="ECO:0000256" key="3">
    <source>
        <dbReference type="ARBA" id="ARBA00022801"/>
    </source>
</evidence>
<evidence type="ECO:0000256" key="6">
    <source>
        <dbReference type="SAM" id="Phobius"/>
    </source>
</evidence>
<dbReference type="PANTHER" id="PTHR47053">
    <property type="entry name" value="MUREIN DD-ENDOPEPTIDASE MEPH-RELATED"/>
    <property type="match status" value="1"/>
</dbReference>